<organism evidence="2 3">
    <name type="scientific">Papiliotrema laurentii</name>
    <name type="common">Cryptococcus laurentii</name>
    <dbReference type="NCBI Taxonomy" id="5418"/>
    <lineage>
        <taxon>Eukaryota</taxon>
        <taxon>Fungi</taxon>
        <taxon>Dikarya</taxon>
        <taxon>Basidiomycota</taxon>
        <taxon>Agaricomycotina</taxon>
        <taxon>Tremellomycetes</taxon>
        <taxon>Tremellales</taxon>
        <taxon>Rhynchogastremaceae</taxon>
        <taxon>Papiliotrema</taxon>
    </lineage>
</organism>
<accession>A0AAD9D153</accession>
<reference evidence="2" key="1">
    <citation type="submission" date="2023-02" db="EMBL/GenBank/DDBJ databases">
        <title>Identification and recombinant expression of a fungal hydrolase from Papiliotrema laurentii that hydrolyzes apple cutin and clears colloidal polyester polyurethane.</title>
        <authorList>
            <consortium name="DOE Joint Genome Institute"/>
            <person name="Roman V.A."/>
            <person name="Bojanowski C."/>
            <person name="Crable B.R."/>
            <person name="Wagner D.N."/>
            <person name="Hung C.S."/>
            <person name="Nadeau L.J."/>
            <person name="Schratz L."/>
            <person name="Haridas S."/>
            <person name="Pangilinan J."/>
            <person name="Lipzen A."/>
            <person name="Na H."/>
            <person name="Yan M."/>
            <person name="Ng V."/>
            <person name="Grigoriev I.V."/>
            <person name="Spatafora J.W."/>
            <person name="Barlow D."/>
            <person name="Biffinger J."/>
            <person name="Kelley-Loughnane N."/>
            <person name="Varaljay V.A."/>
            <person name="Crookes-Goodson W.J."/>
        </authorList>
    </citation>
    <scope>NUCLEOTIDE SEQUENCE</scope>
    <source>
        <strain evidence="2">5307AH</strain>
    </source>
</reference>
<gene>
    <name evidence="2" type="ORF">DB88DRAFT_473528</name>
</gene>
<sequence>MSYRTSTETPRDFILTGYNDPRHPQYCPIEGNVFSFEYVKSDPRSTEAVIASVLFKVSSFPASAGCISGYAQKPESRALQQVTSRYRTGVVQQGAMRHWWWSLRETLSKTPHSDKSAPPKELLTLERELSQLQSETRSLEQYVHQSLQLTASAYQMLAQKIKKLSERLELTVVEDGVLSPEDMALGKALIRKLAQYQTRLLFASSDCRLNFLQHRTEYVPHGSTNQGIGESNPNIPRWRNYFKHTWRQCVQKVEQAEEGMKKHQGINRREDWTHFLNRVEATRTLSEEATRRGASKTGGTPDGDTYNWFSPTPSK</sequence>
<keyword evidence="3" id="KW-1185">Reference proteome</keyword>
<protein>
    <submittedName>
        <fullName evidence="2">Uncharacterized protein</fullName>
    </submittedName>
</protein>
<evidence type="ECO:0000313" key="3">
    <source>
        <dbReference type="Proteomes" id="UP001182556"/>
    </source>
</evidence>
<evidence type="ECO:0000256" key="1">
    <source>
        <dbReference type="SAM" id="MobiDB-lite"/>
    </source>
</evidence>
<name>A0AAD9D153_PAPLA</name>
<evidence type="ECO:0000313" key="2">
    <source>
        <dbReference type="EMBL" id="KAK1922866.1"/>
    </source>
</evidence>
<comment type="caution">
    <text evidence="2">The sequence shown here is derived from an EMBL/GenBank/DDBJ whole genome shotgun (WGS) entry which is preliminary data.</text>
</comment>
<dbReference type="EMBL" id="JAODAN010000007">
    <property type="protein sequence ID" value="KAK1922866.1"/>
    <property type="molecule type" value="Genomic_DNA"/>
</dbReference>
<feature type="region of interest" description="Disordered" evidence="1">
    <location>
        <begin position="283"/>
        <end position="315"/>
    </location>
</feature>
<proteinExistence type="predicted"/>
<dbReference type="AlphaFoldDB" id="A0AAD9D153"/>
<dbReference type="Proteomes" id="UP001182556">
    <property type="component" value="Unassembled WGS sequence"/>
</dbReference>